<dbReference type="GO" id="GO:0005737">
    <property type="term" value="C:cytoplasm"/>
    <property type="evidence" value="ECO:0007669"/>
    <property type="project" value="UniProtKB-SubCell"/>
</dbReference>
<dbReference type="InterPro" id="IPR035996">
    <property type="entry name" value="4pyrrol_Methylase_sf"/>
</dbReference>
<dbReference type="RefSeq" id="WP_289504293.1">
    <property type="nucleotide sequence ID" value="NZ_CP116805.1"/>
</dbReference>
<feature type="domain" description="Tetrapyrrole methylase" evidence="7">
    <location>
        <begin position="25"/>
        <end position="220"/>
    </location>
</feature>
<dbReference type="EMBL" id="CP116805">
    <property type="protein sequence ID" value="WCL54574.1"/>
    <property type="molecule type" value="Genomic_DNA"/>
</dbReference>
<keyword evidence="5 6" id="KW-0949">S-adenosyl-L-methionine</keyword>
<dbReference type="InterPro" id="IPR014777">
    <property type="entry name" value="4pyrrole_Mease_sub1"/>
</dbReference>
<dbReference type="InterPro" id="IPR053910">
    <property type="entry name" value="RsmI_HTH"/>
</dbReference>
<gene>
    <name evidence="6 9" type="primary">rsmI</name>
    <name evidence="9" type="ORF">PH603_02230</name>
</gene>
<dbReference type="NCBIfam" id="TIGR00096">
    <property type="entry name" value="16S rRNA (cytidine(1402)-2'-O)-methyltransferase"/>
    <property type="match status" value="1"/>
</dbReference>
<keyword evidence="3 6" id="KW-0489">Methyltransferase</keyword>
<evidence type="ECO:0000256" key="3">
    <source>
        <dbReference type="ARBA" id="ARBA00022603"/>
    </source>
</evidence>
<keyword evidence="4 6" id="KW-0808">Transferase</keyword>
<dbReference type="InterPro" id="IPR018063">
    <property type="entry name" value="SAM_MeTrfase_RsmI_CS"/>
</dbReference>
<accession>A0AAE9XQS0</accession>
<sequence>MDEPLAAEDPFADAPGKGGPLAPGLYVVATPIGNLGDMTDRAKAVLAQVDLIACEDTRVTQKLLSYLMIRKPMLPYHEHNGPAMRPKLLEKLAGGARIALVSDAGTPLISDPGFKLVDAVCEAGHKVTPIPGPSAAITALSVAGLPTDRFLFMGFPPPKSSARRDWFEAEKATRASLVFYESARRLPETLRDAADVLGARPAAVARELTKKFEEVRRDDLISLANHYEAAGAPKGEIVVVIGAAEEKAPAGTAIDADKALKLALEHMSTKSAARFVADLLGLKRKDLYERALEIGGKHGGED</sequence>
<name>A0AAE9XQS0_9PROT</name>
<evidence type="ECO:0000256" key="4">
    <source>
        <dbReference type="ARBA" id="ARBA00022679"/>
    </source>
</evidence>
<dbReference type="KEGG" id="gso:PH603_02230"/>
<comment type="similarity">
    <text evidence="6">Belongs to the methyltransferase superfamily. RsmI family.</text>
</comment>
<keyword evidence="2 6" id="KW-0698">rRNA processing</keyword>
<dbReference type="PIRSF" id="PIRSF005917">
    <property type="entry name" value="MTase_YraL"/>
    <property type="match status" value="1"/>
</dbReference>
<dbReference type="FunFam" id="3.30.950.10:FF:000002">
    <property type="entry name" value="Ribosomal RNA small subunit methyltransferase I"/>
    <property type="match status" value="1"/>
</dbReference>
<dbReference type="InterPro" id="IPR008189">
    <property type="entry name" value="rRNA_ssu_MeTfrase_I"/>
</dbReference>
<dbReference type="Gene3D" id="3.30.950.10">
    <property type="entry name" value="Methyltransferase, Cobalt-precorrin-4 Transmethylase, Domain 2"/>
    <property type="match status" value="1"/>
</dbReference>
<evidence type="ECO:0000256" key="1">
    <source>
        <dbReference type="ARBA" id="ARBA00022490"/>
    </source>
</evidence>
<keyword evidence="1 6" id="KW-0963">Cytoplasm</keyword>
<evidence type="ECO:0000256" key="2">
    <source>
        <dbReference type="ARBA" id="ARBA00022552"/>
    </source>
</evidence>
<proteinExistence type="inferred from homology"/>
<dbReference type="FunFam" id="3.40.1010.10:FF:000007">
    <property type="entry name" value="Ribosomal RNA small subunit methyltransferase I"/>
    <property type="match status" value="1"/>
</dbReference>
<dbReference type="Gene3D" id="3.40.1010.10">
    <property type="entry name" value="Cobalt-precorrin-4 Transmethylase, Domain 1"/>
    <property type="match status" value="1"/>
</dbReference>
<evidence type="ECO:0000256" key="5">
    <source>
        <dbReference type="ARBA" id="ARBA00022691"/>
    </source>
</evidence>
<dbReference type="CDD" id="cd11648">
    <property type="entry name" value="RsmI"/>
    <property type="match status" value="1"/>
</dbReference>
<dbReference type="InterPro" id="IPR014776">
    <property type="entry name" value="4pyrrole_Mease_sub2"/>
</dbReference>
<dbReference type="SUPFAM" id="SSF53790">
    <property type="entry name" value="Tetrapyrrole methylase"/>
    <property type="match status" value="1"/>
</dbReference>
<comment type="subcellular location">
    <subcellularLocation>
        <location evidence="6">Cytoplasm</location>
    </subcellularLocation>
</comment>
<protein>
    <recommendedName>
        <fullName evidence="6">Ribosomal RNA small subunit methyltransferase I</fullName>
        <ecNumber evidence="6">2.1.1.198</ecNumber>
    </recommendedName>
    <alternativeName>
        <fullName evidence="6">16S rRNA 2'-O-ribose C1402 methyltransferase</fullName>
    </alternativeName>
    <alternativeName>
        <fullName evidence="6">rRNA (cytidine-2'-O-)-methyltransferase RsmI</fullName>
    </alternativeName>
</protein>
<dbReference type="PANTHER" id="PTHR46111:SF1">
    <property type="entry name" value="RIBOSOMAL RNA SMALL SUBUNIT METHYLTRANSFERASE I"/>
    <property type="match status" value="1"/>
</dbReference>
<reference evidence="9" key="1">
    <citation type="submission" date="2023-01" db="EMBL/GenBank/DDBJ databases">
        <title>The genome sequence of Kordiimonadaceae bacterium 6D33.</title>
        <authorList>
            <person name="Liu Y."/>
        </authorList>
    </citation>
    <scope>NUCLEOTIDE SEQUENCE</scope>
    <source>
        <strain evidence="9">6D33</strain>
    </source>
</reference>
<dbReference type="PROSITE" id="PS01296">
    <property type="entry name" value="RSMI"/>
    <property type="match status" value="1"/>
</dbReference>
<dbReference type="Pfam" id="PF23016">
    <property type="entry name" value="RsmI_C"/>
    <property type="match status" value="1"/>
</dbReference>
<dbReference type="Proteomes" id="UP001217500">
    <property type="component" value="Chromosome"/>
</dbReference>
<dbReference type="Pfam" id="PF00590">
    <property type="entry name" value="TP_methylase"/>
    <property type="match status" value="1"/>
</dbReference>
<feature type="domain" description="RsmI HTH" evidence="8">
    <location>
        <begin position="253"/>
        <end position="294"/>
    </location>
</feature>
<comment type="catalytic activity">
    <reaction evidence="6">
        <text>cytidine(1402) in 16S rRNA + S-adenosyl-L-methionine = 2'-O-methylcytidine(1402) in 16S rRNA + S-adenosyl-L-homocysteine + H(+)</text>
        <dbReference type="Rhea" id="RHEA:42924"/>
        <dbReference type="Rhea" id="RHEA-COMP:10285"/>
        <dbReference type="Rhea" id="RHEA-COMP:10286"/>
        <dbReference type="ChEBI" id="CHEBI:15378"/>
        <dbReference type="ChEBI" id="CHEBI:57856"/>
        <dbReference type="ChEBI" id="CHEBI:59789"/>
        <dbReference type="ChEBI" id="CHEBI:74495"/>
        <dbReference type="ChEBI" id="CHEBI:82748"/>
        <dbReference type="EC" id="2.1.1.198"/>
    </reaction>
</comment>
<evidence type="ECO:0000313" key="10">
    <source>
        <dbReference type="Proteomes" id="UP001217500"/>
    </source>
</evidence>
<dbReference type="InterPro" id="IPR000878">
    <property type="entry name" value="4pyrrol_Mease"/>
</dbReference>
<dbReference type="AlphaFoldDB" id="A0AAE9XQS0"/>
<dbReference type="GO" id="GO:0070677">
    <property type="term" value="F:rRNA (cytosine-2'-O-)-methyltransferase activity"/>
    <property type="evidence" value="ECO:0007669"/>
    <property type="project" value="UniProtKB-UniRule"/>
</dbReference>
<comment type="function">
    <text evidence="6">Catalyzes the 2'-O-methylation of the ribose of cytidine 1402 (C1402) in 16S rRNA.</text>
</comment>
<dbReference type="PANTHER" id="PTHR46111">
    <property type="entry name" value="RIBOSOMAL RNA SMALL SUBUNIT METHYLTRANSFERASE I"/>
    <property type="match status" value="1"/>
</dbReference>
<organism evidence="9 10">
    <name type="scientific">Gimibacter soli</name>
    <dbReference type="NCBI Taxonomy" id="3024400"/>
    <lineage>
        <taxon>Bacteria</taxon>
        <taxon>Pseudomonadati</taxon>
        <taxon>Pseudomonadota</taxon>
        <taxon>Alphaproteobacteria</taxon>
        <taxon>Kordiimonadales</taxon>
        <taxon>Temperatibacteraceae</taxon>
        <taxon>Gimibacter</taxon>
    </lineage>
</organism>
<evidence type="ECO:0000313" key="9">
    <source>
        <dbReference type="EMBL" id="WCL54574.1"/>
    </source>
</evidence>
<evidence type="ECO:0000256" key="6">
    <source>
        <dbReference type="HAMAP-Rule" id="MF_01877"/>
    </source>
</evidence>
<evidence type="ECO:0000259" key="8">
    <source>
        <dbReference type="Pfam" id="PF23016"/>
    </source>
</evidence>
<evidence type="ECO:0000259" key="7">
    <source>
        <dbReference type="Pfam" id="PF00590"/>
    </source>
</evidence>
<keyword evidence="10" id="KW-1185">Reference proteome</keyword>
<dbReference type="HAMAP" id="MF_01877">
    <property type="entry name" value="16SrRNA_methyltr_I"/>
    <property type="match status" value="1"/>
</dbReference>
<dbReference type="EC" id="2.1.1.198" evidence="6"/>